<gene>
    <name evidence="3" type="ORF">KDW_07350</name>
</gene>
<evidence type="ECO:0000313" key="4">
    <source>
        <dbReference type="Proteomes" id="UP000326912"/>
    </source>
</evidence>
<protein>
    <submittedName>
        <fullName evidence="3">Uncharacterized protein</fullName>
    </submittedName>
</protein>
<reference evidence="3 4" key="1">
    <citation type="submission" date="2019-10" db="EMBL/GenBank/DDBJ databases">
        <title>Dictyobacter vulcani sp. nov., within the class Ktedonobacteria, isolated from soil of volcanic Mt. Zao.</title>
        <authorList>
            <person name="Zheng Y."/>
            <person name="Wang C.M."/>
            <person name="Sakai Y."/>
            <person name="Abe K."/>
            <person name="Yokota A."/>
            <person name="Yabe S."/>
        </authorList>
    </citation>
    <scope>NUCLEOTIDE SEQUENCE [LARGE SCALE GENOMIC DNA]</scope>
    <source>
        <strain evidence="3 4">W12</strain>
    </source>
</reference>
<proteinExistence type="predicted"/>
<dbReference type="RefSeq" id="WP_151754678.1">
    <property type="nucleotide sequence ID" value="NZ_BKZW01000001.1"/>
</dbReference>
<keyword evidence="2" id="KW-1133">Transmembrane helix</keyword>
<feature type="compositionally biased region" description="Basic and acidic residues" evidence="1">
    <location>
        <begin position="28"/>
        <end position="39"/>
    </location>
</feature>
<sequence length="407" mass="43837">MQQMPPEDAQNQTIFTSIPSMSGSQQPLKEEKPVPEKKQPLFYTQEDDLDPYVPPMDDLPPMDDQANQSTPFVLPFQHSGAMPTFVTMNAQGQGATGSPQPGATPTAQKRWGSFHVFKLLLIGSVVFVTILGASMFVFAQPAPSPHTTRVGSTPTARTAQASPVTPSKPKQRPPTNTHPPATPSPQAITPPSHQGQGTQGSGNGPSGTIPSAQQLNQIGWTQAGLTLGDALELLRTGSTFTDREMSYDYRNIGTPTNHSGTLTGSIFLLTSGGQIRFIQNDVRMINNVLYDKIQSQKIIQQAVNAQPSLVQLKSIQVQGQQRTIAWVHVAFELLQSKIDLNSGKRTEALESNPATGQPLLHHMAVILVRVAPQNQGANAPMGGTGWLVNTYALDTNTLPDLATDPFL</sequence>
<organism evidence="3 4">
    <name type="scientific">Dictyobacter vulcani</name>
    <dbReference type="NCBI Taxonomy" id="2607529"/>
    <lineage>
        <taxon>Bacteria</taxon>
        <taxon>Bacillati</taxon>
        <taxon>Chloroflexota</taxon>
        <taxon>Ktedonobacteria</taxon>
        <taxon>Ktedonobacterales</taxon>
        <taxon>Dictyobacteraceae</taxon>
        <taxon>Dictyobacter</taxon>
    </lineage>
</organism>
<accession>A0A5J4KFX0</accession>
<dbReference type="Proteomes" id="UP000326912">
    <property type="component" value="Unassembled WGS sequence"/>
</dbReference>
<evidence type="ECO:0000256" key="2">
    <source>
        <dbReference type="SAM" id="Phobius"/>
    </source>
</evidence>
<feature type="region of interest" description="Disordered" evidence="1">
    <location>
        <begin position="1"/>
        <end position="55"/>
    </location>
</feature>
<feature type="transmembrane region" description="Helical" evidence="2">
    <location>
        <begin position="119"/>
        <end position="139"/>
    </location>
</feature>
<dbReference type="EMBL" id="BKZW01000001">
    <property type="protein sequence ID" value="GER86573.1"/>
    <property type="molecule type" value="Genomic_DNA"/>
</dbReference>
<evidence type="ECO:0000313" key="3">
    <source>
        <dbReference type="EMBL" id="GER86573.1"/>
    </source>
</evidence>
<feature type="compositionally biased region" description="Polar residues" evidence="1">
    <location>
        <begin position="184"/>
        <end position="196"/>
    </location>
</feature>
<name>A0A5J4KFX0_9CHLR</name>
<keyword evidence="4" id="KW-1185">Reference proteome</keyword>
<feature type="region of interest" description="Disordered" evidence="1">
    <location>
        <begin position="141"/>
        <end position="212"/>
    </location>
</feature>
<feature type="compositionally biased region" description="Polar residues" evidence="1">
    <location>
        <begin position="1"/>
        <end position="24"/>
    </location>
</feature>
<comment type="caution">
    <text evidence="3">The sequence shown here is derived from an EMBL/GenBank/DDBJ whole genome shotgun (WGS) entry which is preliminary data.</text>
</comment>
<feature type="compositionally biased region" description="Polar residues" evidence="1">
    <location>
        <begin position="145"/>
        <end position="165"/>
    </location>
</feature>
<dbReference type="AlphaFoldDB" id="A0A5J4KFX0"/>
<keyword evidence="2" id="KW-0812">Transmembrane</keyword>
<evidence type="ECO:0000256" key="1">
    <source>
        <dbReference type="SAM" id="MobiDB-lite"/>
    </source>
</evidence>
<keyword evidence="2" id="KW-0472">Membrane</keyword>